<dbReference type="Proteomes" id="UP001497382">
    <property type="component" value="Unassembled WGS sequence"/>
</dbReference>
<gene>
    <name evidence="1" type="ORF">LARSCL_LOCUS21720</name>
</gene>
<organism evidence="1 2">
    <name type="scientific">Larinioides sclopetarius</name>
    <dbReference type="NCBI Taxonomy" id="280406"/>
    <lineage>
        <taxon>Eukaryota</taxon>
        <taxon>Metazoa</taxon>
        <taxon>Ecdysozoa</taxon>
        <taxon>Arthropoda</taxon>
        <taxon>Chelicerata</taxon>
        <taxon>Arachnida</taxon>
        <taxon>Araneae</taxon>
        <taxon>Araneomorphae</taxon>
        <taxon>Entelegynae</taxon>
        <taxon>Araneoidea</taxon>
        <taxon>Araneidae</taxon>
        <taxon>Larinioides</taxon>
    </lineage>
</organism>
<proteinExistence type="predicted"/>
<evidence type="ECO:0000313" key="2">
    <source>
        <dbReference type="Proteomes" id="UP001497382"/>
    </source>
</evidence>
<evidence type="ECO:0000313" key="1">
    <source>
        <dbReference type="EMBL" id="CAL1300063.1"/>
    </source>
</evidence>
<protein>
    <submittedName>
        <fullName evidence="1">Uncharacterized protein</fullName>
    </submittedName>
</protein>
<name>A0AAV2BXJ5_9ARAC</name>
<dbReference type="AlphaFoldDB" id="A0AAV2BXJ5"/>
<feature type="non-terminal residue" evidence="1">
    <location>
        <position position="50"/>
    </location>
</feature>
<keyword evidence="2" id="KW-1185">Reference proteome</keyword>
<reference evidence="1 2" key="1">
    <citation type="submission" date="2024-04" db="EMBL/GenBank/DDBJ databases">
        <authorList>
            <person name="Rising A."/>
            <person name="Reimegard J."/>
            <person name="Sonavane S."/>
            <person name="Akerstrom W."/>
            <person name="Nylinder S."/>
            <person name="Hedman E."/>
            <person name="Kallberg Y."/>
        </authorList>
    </citation>
    <scope>NUCLEOTIDE SEQUENCE [LARGE SCALE GENOMIC DNA]</scope>
</reference>
<dbReference type="EMBL" id="CAXIEN010000532">
    <property type="protein sequence ID" value="CAL1300063.1"/>
    <property type="molecule type" value="Genomic_DNA"/>
</dbReference>
<comment type="caution">
    <text evidence="1">The sequence shown here is derived from an EMBL/GenBank/DDBJ whole genome shotgun (WGS) entry which is preliminary data.</text>
</comment>
<accession>A0AAV2BXJ5</accession>
<sequence>MKNMAHPLTMNEGILSTPRVFEDFNSLIEVATSSCVMFSILIRSPMPTFM</sequence>